<dbReference type="SUPFAM" id="SSF160574">
    <property type="entry name" value="BT0923-like"/>
    <property type="match status" value="1"/>
</dbReference>
<accession>H2BRX9</accession>
<feature type="signal peptide" evidence="1">
    <location>
        <begin position="1"/>
        <end position="21"/>
    </location>
</feature>
<keyword evidence="3" id="KW-1185">Reference proteome</keyword>
<dbReference type="Gene3D" id="3.10.450.360">
    <property type="match status" value="1"/>
</dbReference>
<feature type="chain" id="PRO_5003560309" evidence="1">
    <location>
        <begin position="22"/>
        <end position="116"/>
    </location>
</feature>
<name>H2BRX9_GILLR</name>
<dbReference type="eggNOG" id="ENOG5030PIW">
    <property type="taxonomic scope" value="Bacteria"/>
</dbReference>
<reference evidence="3" key="1">
    <citation type="journal article" date="2012" name="Stand. Genomic Sci.">
        <title>Genome sequence of the Antarctic rhodopsins-containing flavobacterium Gillisia limnaea type strain (R-8282(T)).</title>
        <authorList>
            <person name="Riedel T."/>
            <person name="Held B."/>
            <person name="Nolan M."/>
            <person name="Lucas S."/>
            <person name="Lapidus A."/>
            <person name="Tice H."/>
            <person name="Del Rio T.G."/>
            <person name="Cheng J.F."/>
            <person name="Han C."/>
            <person name="Tapia R."/>
            <person name="Goodwin L.A."/>
            <person name="Pitluck S."/>
            <person name="Liolios K."/>
            <person name="Mavromatis K."/>
            <person name="Pagani I."/>
            <person name="Ivanova N."/>
            <person name="Mikhailova N."/>
            <person name="Pati A."/>
            <person name="Chen A."/>
            <person name="Palaniappan K."/>
            <person name="Land M."/>
            <person name="Rohde M."/>
            <person name="Tindall B.J."/>
            <person name="Detter J.C."/>
            <person name="Goker M."/>
            <person name="Bristow J."/>
            <person name="Eisen J.A."/>
            <person name="Markowitz V."/>
            <person name="Hugenholtz P."/>
            <person name="Kyrpides N.C."/>
            <person name="Klenk H.P."/>
            <person name="Woyke T."/>
        </authorList>
    </citation>
    <scope>NUCLEOTIDE SEQUENCE [LARGE SCALE GENOMIC DNA]</scope>
    <source>
        <strain evidence="3">DSM 15749 / LMG 21470 / R-8282</strain>
    </source>
</reference>
<protein>
    <submittedName>
        <fullName evidence="2">Secreted protein</fullName>
    </submittedName>
</protein>
<proteinExistence type="predicted"/>
<dbReference type="RefSeq" id="WP_006988776.1">
    <property type="nucleotide sequence ID" value="NZ_JH594606.1"/>
</dbReference>
<gene>
    <name evidence="2" type="ORF">Gilli_1824</name>
</gene>
<dbReference type="HOGENOM" id="CLU_155057_2_0_10"/>
<dbReference type="Proteomes" id="UP000003844">
    <property type="component" value="Unassembled WGS sequence"/>
</dbReference>
<organism evidence="2 3">
    <name type="scientific">Gillisia limnaea (strain DSM 15749 / LMG 21470 / R-8282)</name>
    <dbReference type="NCBI Taxonomy" id="865937"/>
    <lineage>
        <taxon>Bacteria</taxon>
        <taxon>Pseudomonadati</taxon>
        <taxon>Bacteroidota</taxon>
        <taxon>Flavobacteriia</taxon>
        <taxon>Flavobacteriales</taxon>
        <taxon>Flavobacteriaceae</taxon>
        <taxon>Gillisia</taxon>
    </lineage>
</organism>
<keyword evidence="1" id="KW-0732">Signal</keyword>
<sequence length="116" mass="12794">MKKLGLTFAALGLFFATTAQAQEGSEANAQVSTEVEVAVEAQYEYEKIEASALPAAVTQAIETDFAGAVAKEVWVKEKEGKKVYKIKLDLNGEEKKVYVDAEGNWIKKEDKKKEAY</sequence>
<dbReference type="STRING" id="865937.Gilli_1824"/>
<evidence type="ECO:0000313" key="3">
    <source>
        <dbReference type="Proteomes" id="UP000003844"/>
    </source>
</evidence>
<dbReference type="AlphaFoldDB" id="H2BRX9"/>
<evidence type="ECO:0000313" key="2">
    <source>
        <dbReference type="EMBL" id="EHQ02466.1"/>
    </source>
</evidence>
<dbReference type="EMBL" id="JH594606">
    <property type="protein sequence ID" value="EHQ02466.1"/>
    <property type="molecule type" value="Genomic_DNA"/>
</dbReference>
<evidence type="ECO:0000256" key="1">
    <source>
        <dbReference type="SAM" id="SignalP"/>
    </source>
</evidence>